<dbReference type="AlphaFoldDB" id="A0A1H6ESS4"/>
<protein>
    <submittedName>
        <fullName evidence="2">Uncharacterized protein</fullName>
    </submittedName>
</protein>
<reference evidence="2 3" key="1">
    <citation type="submission" date="2016-10" db="EMBL/GenBank/DDBJ databases">
        <authorList>
            <person name="de Groot N.N."/>
        </authorList>
    </citation>
    <scope>NUCLEOTIDE SEQUENCE [LARGE SCALE GENOMIC DNA]</scope>
    <source>
        <strain evidence="2 3">CGMCC 4.7037</strain>
    </source>
</reference>
<proteinExistence type="predicted"/>
<feature type="region of interest" description="Disordered" evidence="1">
    <location>
        <begin position="1"/>
        <end position="23"/>
    </location>
</feature>
<gene>
    <name evidence="2" type="ORF">SAMN05444920_114155</name>
</gene>
<organism evidence="2 3">
    <name type="scientific">Nonomuraea solani</name>
    <dbReference type="NCBI Taxonomy" id="1144553"/>
    <lineage>
        <taxon>Bacteria</taxon>
        <taxon>Bacillati</taxon>
        <taxon>Actinomycetota</taxon>
        <taxon>Actinomycetes</taxon>
        <taxon>Streptosporangiales</taxon>
        <taxon>Streptosporangiaceae</taxon>
        <taxon>Nonomuraea</taxon>
    </lineage>
</organism>
<sequence length="151" mass="16545">MNAPFELSGSNSQQTPAPGISHLAEGRLERAAAAAKDANYFRAMLRRMRDRRRGASDSAGEALPRRPDANPDESRAAARLRMARWRYSQTLTLSAEAHQRLADHFERRASMAAAGTTGTGSAAWLSEKAAWHRRAAGRDREAASAWRPAGF</sequence>
<evidence type="ECO:0000256" key="1">
    <source>
        <dbReference type="SAM" id="MobiDB-lite"/>
    </source>
</evidence>
<dbReference type="EMBL" id="FNVT01000014">
    <property type="protein sequence ID" value="SEG99879.1"/>
    <property type="molecule type" value="Genomic_DNA"/>
</dbReference>
<feature type="compositionally biased region" description="Basic and acidic residues" evidence="1">
    <location>
        <begin position="63"/>
        <end position="74"/>
    </location>
</feature>
<dbReference type="Proteomes" id="UP000236732">
    <property type="component" value="Unassembled WGS sequence"/>
</dbReference>
<accession>A0A1H6ESS4</accession>
<feature type="region of interest" description="Disordered" evidence="1">
    <location>
        <begin position="51"/>
        <end position="74"/>
    </location>
</feature>
<keyword evidence="3" id="KW-1185">Reference proteome</keyword>
<evidence type="ECO:0000313" key="3">
    <source>
        <dbReference type="Proteomes" id="UP000236732"/>
    </source>
</evidence>
<name>A0A1H6ESS4_9ACTN</name>
<evidence type="ECO:0000313" key="2">
    <source>
        <dbReference type="EMBL" id="SEG99879.1"/>
    </source>
</evidence>
<dbReference type="RefSeq" id="WP_103961052.1">
    <property type="nucleotide sequence ID" value="NZ_FNVT01000014.1"/>
</dbReference>